<name>A0A3N4I2J8_ASCIM</name>
<proteinExistence type="predicted"/>
<reference evidence="1 2" key="1">
    <citation type="journal article" date="2018" name="Nat. Ecol. Evol.">
        <title>Pezizomycetes genomes reveal the molecular basis of ectomycorrhizal truffle lifestyle.</title>
        <authorList>
            <person name="Murat C."/>
            <person name="Payen T."/>
            <person name="Noel B."/>
            <person name="Kuo A."/>
            <person name="Morin E."/>
            <person name="Chen J."/>
            <person name="Kohler A."/>
            <person name="Krizsan K."/>
            <person name="Balestrini R."/>
            <person name="Da Silva C."/>
            <person name="Montanini B."/>
            <person name="Hainaut M."/>
            <person name="Levati E."/>
            <person name="Barry K.W."/>
            <person name="Belfiori B."/>
            <person name="Cichocki N."/>
            <person name="Clum A."/>
            <person name="Dockter R.B."/>
            <person name="Fauchery L."/>
            <person name="Guy J."/>
            <person name="Iotti M."/>
            <person name="Le Tacon F."/>
            <person name="Lindquist E.A."/>
            <person name="Lipzen A."/>
            <person name="Malagnac F."/>
            <person name="Mello A."/>
            <person name="Molinier V."/>
            <person name="Miyauchi S."/>
            <person name="Poulain J."/>
            <person name="Riccioni C."/>
            <person name="Rubini A."/>
            <person name="Sitrit Y."/>
            <person name="Splivallo R."/>
            <person name="Traeger S."/>
            <person name="Wang M."/>
            <person name="Zifcakova L."/>
            <person name="Wipf D."/>
            <person name="Zambonelli A."/>
            <person name="Paolocci F."/>
            <person name="Nowrousian M."/>
            <person name="Ottonello S."/>
            <person name="Baldrian P."/>
            <person name="Spatafora J.W."/>
            <person name="Henrissat B."/>
            <person name="Nagy L.G."/>
            <person name="Aury J.M."/>
            <person name="Wincker P."/>
            <person name="Grigoriev I.V."/>
            <person name="Bonfante P."/>
            <person name="Martin F.M."/>
        </authorList>
    </citation>
    <scope>NUCLEOTIDE SEQUENCE [LARGE SCALE GENOMIC DNA]</scope>
    <source>
        <strain evidence="1 2">RN42</strain>
    </source>
</reference>
<protein>
    <submittedName>
        <fullName evidence="1">Uncharacterized protein</fullName>
    </submittedName>
</protein>
<dbReference type="AlphaFoldDB" id="A0A3N4I2J8"/>
<evidence type="ECO:0000313" key="2">
    <source>
        <dbReference type="Proteomes" id="UP000275078"/>
    </source>
</evidence>
<sequence>MMHRDMPGRINLEQWPTARQKHNTSHLDPIALPFSLSKTSHPPDLLGSFHQSRILHQVWLCKLRAKAYSSAKAQHHPFRPGRSSPNQEHHILSRIDRADTTILKKMPALPTFSAVPMNGPLFYLLPMMKPMIPVISALSFTISIKLVHVFNIEGLEKSCLSIMRELEQSEGRTASEDLKTEFGRECHKAAHIRSRRRRELADRVIVMQEFRRDFCHLRKSRGLEDDAFSRILVRQMQLCGYPARLYMCLSNAKYVTGNRSKVERRRADRIAS</sequence>
<gene>
    <name evidence="1" type="ORF">BJ508DRAFT_378346</name>
</gene>
<keyword evidence="2" id="KW-1185">Reference proteome</keyword>
<organism evidence="1 2">
    <name type="scientific">Ascobolus immersus RN42</name>
    <dbReference type="NCBI Taxonomy" id="1160509"/>
    <lineage>
        <taxon>Eukaryota</taxon>
        <taxon>Fungi</taxon>
        <taxon>Dikarya</taxon>
        <taxon>Ascomycota</taxon>
        <taxon>Pezizomycotina</taxon>
        <taxon>Pezizomycetes</taxon>
        <taxon>Pezizales</taxon>
        <taxon>Ascobolaceae</taxon>
        <taxon>Ascobolus</taxon>
    </lineage>
</organism>
<dbReference type="Proteomes" id="UP000275078">
    <property type="component" value="Unassembled WGS sequence"/>
</dbReference>
<accession>A0A3N4I2J8</accession>
<dbReference type="EMBL" id="ML119712">
    <property type="protein sequence ID" value="RPA78330.1"/>
    <property type="molecule type" value="Genomic_DNA"/>
</dbReference>
<evidence type="ECO:0000313" key="1">
    <source>
        <dbReference type="EMBL" id="RPA78330.1"/>
    </source>
</evidence>